<accession>A0A1N7CVJ7</accession>
<keyword evidence="2" id="KW-0812">Transmembrane</keyword>
<feature type="transmembrane region" description="Helical" evidence="2">
    <location>
        <begin position="473"/>
        <end position="495"/>
    </location>
</feature>
<feature type="compositionally biased region" description="Basic and acidic residues" evidence="1">
    <location>
        <begin position="188"/>
        <end position="203"/>
    </location>
</feature>
<dbReference type="RefSeq" id="WP_076475976.1">
    <property type="nucleotide sequence ID" value="NZ_FTNT01000001.1"/>
</dbReference>
<keyword evidence="4" id="KW-1185">Reference proteome</keyword>
<gene>
    <name evidence="3" type="ORF">SAMN05445060_0396</name>
</gene>
<evidence type="ECO:0000256" key="2">
    <source>
        <dbReference type="SAM" id="Phobius"/>
    </source>
</evidence>
<keyword evidence="2" id="KW-0472">Membrane</keyword>
<reference evidence="3 4" key="1">
    <citation type="submission" date="2017-01" db="EMBL/GenBank/DDBJ databases">
        <authorList>
            <person name="Mah S.A."/>
            <person name="Swanson W.J."/>
            <person name="Moy G.W."/>
            <person name="Vacquier V.D."/>
        </authorList>
    </citation>
    <scope>NUCLEOTIDE SEQUENCE [LARGE SCALE GENOMIC DNA]</scope>
    <source>
        <strain evidence="3 4">CPCC 203464</strain>
    </source>
</reference>
<dbReference type="EMBL" id="FTNT01000001">
    <property type="protein sequence ID" value="SIR67688.1"/>
    <property type="molecule type" value="Genomic_DNA"/>
</dbReference>
<evidence type="ECO:0000313" key="4">
    <source>
        <dbReference type="Proteomes" id="UP000186218"/>
    </source>
</evidence>
<feature type="compositionally biased region" description="Basic and acidic residues" evidence="1">
    <location>
        <begin position="162"/>
        <end position="177"/>
    </location>
</feature>
<feature type="compositionally biased region" description="Basic and acidic residues" evidence="1">
    <location>
        <begin position="108"/>
        <end position="139"/>
    </location>
</feature>
<dbReference type="STRING" id="1344003.SAMN05445060_0396"/>
<dbReference type="AlphaFoldDB" id="A0A1N7CVJ7"/>
<sequence length="527" mass="55627">MVRDPDPDSRPISVAELLRRAREDDAAASDDGDTEAASPHRRRRGRSGSFSVAELTGEIPRVRPDDPAPDSGTESDRGELDPEPPGSSQPRVAGQTPAEVERAVPAVGEEHADHETDPTRQADTESTRLDAIPDAREDTAPVDTRATAVFPRSDEPVAPTETDDRFPVADGPDRPLRNLDTPPGTRDFSADRVSERMRRRADSDAETGVIPRVDDPGAVAAGGEQSFDSYRNFDDVAADPVPQERKVGGLRGWLARRSVKRQMAREHAEPGIDRTEHDGSDHGGGDALAPTETAPFDAPHADAPVQGLSVYQRPTPDVDEGDDRGSVHDADPTTVFPAAAAAGGVGAVAAGTAAARRDTDDDPDADDNHTHDPDAQADSPTGLDPHAPTGHVGAGTTGVDTTEPNRIDDGASDPTRHGDPHADASAHVAGPRGAQPTGERSPAVQWLALIAQVIVGLAIGVGLFWGFTELWRWNVYFALVLAVVVIFGLVTLVHVVRRKQDLVSTLLALGVGLIVTIGPLVLLASGD</sequence>
<feature type="compositionally biased region" description="Basic and acidic residues" evidence="1">
    <location>
        <begin position="263"/>
        <end position="284"/>
    </location>
</feature>
<dbReference type="Proteomes" id="UP000186218">
    <property type="component" value="Unassembled WGS sequence"/>
</dbReference>
<evidence type="ECO:0000256" key="1">
    <source>
        <dbReference type="SAM" id="MobiDB-lite"/>
    </source>
</evidence>
<evidence type="ECO:0000313" key="3">
    <source>
        <dbReference type="EMBL" id="SIR67688.1"/>
    </source>
</evidence>
<feature type="region of interest" description="Disordered" evidence="1">
    <location>
        <begin position="350"/>
        <end position="439"/>
    </location>
</feature>
<feature type="transmembrane region" description="Helical" evidence="2">
    <location>
        <begin position="446"/>
        <end position="467"/>
    </location>
</feature>
<feature type="region of interest" description="Disordered" evidence="1">
    <location>
        <begin position="18"/>
        <end position="226"/>
    </location>
</feature>
<feature type="region of interest" description="Disordered" evidence="1">
    <location>
        <begin position="247"/>
        <end position="333"/>
    </location>
</feature>
<name>A0A1N7CVJ7_9NOCA</name>
<proteinExistence type="predicted"/>
<feature type="compositionally biased region" description="Basic and acidic residues" evidence="1">
    <location>
        <begin position="403"/>
        <end position="424"/>
    </location>
</feature>
<dbReference type="OrthoDB" id="4460589at2"/>
<feature type="transmembrane region" description="Helical" evidence="2">
    <location>
        <begin position="502"/>
        <end position="524"/>
    </location>
</feature>
<keyword evidence="2" id="KW-1133">Transmembrane helix</keyword>
<protein>
    <submittedName>
        <fullName evidence="3">Uncharacterized protein</fullName>
    </submittedName>
</protein>
<organism evidence="3 4">
    <name type="scientific">Williamsia sterculiae</name>
    <dbReference type="NCBI Taxonomy" id="1344003"/>
    <lineage>
        <taxon>Bacteria</taxon>
        <taxon>Bacillati</taxon>
        <taxon>Actinomycetota</taxon>
        <taxon>Actinomycetes</taxon>
        <taxon>Mycobacteriales</taxon>
        <taxon>Nocardiaceae</taxon>
        <taxon>Williamsia</taxon>
    </lineage>
</organism>